<organism evidence="2 3">
    <name type="scientific">Cudoniella acicularis</name>
    <dbReference type="NCBI Taxonomy" id="354080"/>
    <lineage>
        <taxon>Eukaryota</taxon>
        <taxon>Fungi</taxon>
        <taxon>Dikarya</taxon>
        <taxon>Ascomycota</taxon>
        <taxon>Pezizomycotina</taxon>
        <taxon>Leotiomycetes</taxon>
        <taxon>Helotiales</taxon>
        <taxon>Tricladiaceae</taxon>
        <taxon>Cudoniella</taxon>
    </lineage>
</organism>
<feature type="compositionally biased region" description="Polar residues" evidence="1">
    <location>
        <begin position="26"/>
        <end position="45"/>
    </location>
</feature>
<feature type="region of interest" description="Disordered" evidence="1">
    <location>
        <begin position="1"/>
        <end position="45"/>
    </location>
</feature>
<reference evidence="2 3" key="1">
    <citation type="submission" date="2020-03" db="EMBL/GenBank/DDBJ databases">
        <title>Draft Genome Sequence of Cudoniella acicularis.</title>
        <authorList>
            <person name="Buettner E."/>
            <person name="Kellner H."/>
        </authorList>
    </citation>
    <scope>NUCLEOTIDE SEQUENCE [LARGE SCALE GENOMIC DNA]</scope>
    <source>
        <strain evidence="2 3">DSM 108380</strain>
    </source>
</reference>
<proteinExistence type="predicted"/>
<dbReference type="OrthoDB" id="4590776at2759"/>
<gene>
    <name evidence="2" type="ORF">G7Y89_g434</name>
</gene>
<keyword evidence="3" id="KW-1185">Reference proteome</keyword>
<name>A0A8H4RZX4_9HELO</name>
<accession>A0A8H4RZX4</accession>
<dbReference type="EMBL" id="JAAMPI010000015">
    <property type="protein sequence ID" value="KAF4637642.1"/>
    <property type="molecule type" value="Genomic_DNA"/>
</dbReference>
<evidence type="ECO:0000313" key="2">
    <source>
        <dbReference type="EMBL" id="KAF4637642.1"/>
    </source>
</evidence>
<evidence type="ECO:0000256" key="1">
    <source>
        <dbReference type="SAM" id="MobiDB-lite"/>
    </source>
</evidence>
<dbReference type="Proteomes" id="UP000566819">
    <property type="component" value="Unassembled WGS sequence"/>
</dbReference>
<feature type="region of interest" description="Disordered" evidence="1">
    <location>
        <begin position="114"/>
        <end position="150"/>
    </location>
</feature>
<dbReference type="AlphaFoldDB" id="A0A8H4RZX4"/>
<protein>
    <submittedName>
        <fullName evidence="2">Uncharacterized protein</fullName>
    </submittedName>
</protein>
<evidence type="ECO:0000313" key="3">
    <source>
        <dbReference type="Proteomes" id="UP000566819"/>
    </source>
</evidence>
<sequence>MPRPPIPLKTKKAISFAPSPDKSRNGLRNSTKTSSGSFSNFPPSATQAFLENNLDDFFPSPSQEVRELADYFPSNTQITKELGLSKPSQSDRFEDIYSTQDLMSSQDILEITTPSRVPQEQGKENPAARPRALQKSDIEKTHTTPAPAPRNKTRFFQEKEDILHAAPHESKSLAALEEAAQPTKPVVKTTRSTLQRAHSIATDYGDDEFTFSSQELLALEV</sequence>
<comment type="caution">
    <text evidence="2">The sequence shown here is derived from an EMBL/GenBank/DDBJ whole genome shotgun (WGS) entry which is preliminary data.</text>
</comment>